<dbReference type="EMBL" id="NQIK02000005">
    <property type="protein sequence ID" value="KAF7571003.1"/>
    <property type="molecule type" value="Genomic_DNA"/>
</dbReference>
<dbReference type="InterPro" id="IPR018020">
    <property type="entry name" value="OHCU_decarboxylase"/>
</dbReference>
<accession>A0A834RVK6</accession>
<dbReference type="AlphaFoldDB" id="A0A834RVK6"/>
<comment type="caution">
    <text evidence="3">The sequence shown here is derived from an EMBL/GenBank/DDBJ whole genome shotgun (WGS) entry which is preliminary data.</text>
</comment>
<keyword evidence="1" id="KW-0659">Purine metabolism</keyword>
<evidence type="ECO:0000313" key="3">
    <source>
        <dbReference type="EMBL" id="KAF7571003.1"/>
    </source>
</evidence>
<dbReference type="GeneID" id="6343721"/>
<dbReference type="RefSeq" id="XP_001935802.2">
    <property type="nucleotide sequence ID" value="XM_001935767.2"/>
</dbReference>
<dbReference type="GO" id="GO:0006144">
    <property type="term" value="P:purine nucleobase metabolic process"/>
    <property type="evidence" value="ECO:0007669"/>
    <property type="project" value="UniProtKB-KW"/>
</dbReference>
<dbReference type="Gene3D" id="1.10.3330.10">
    <property type="entry name" value="Oxo-4-hydroxy-4-carboxy-5-ureidoimidazoline decarboxylase"/>
    <property type="match status" value="1"/>
</dbReference>
<evidence type="ECO:0000256" key="1">
    <source>
        <dbReference type="ARBA" id="ARBA00022631"/>
    </source>
</evidence>
<reference evidence="3" key="1">
    <citation type="journal article" date="2018" name="BMC Genomics">
        <title>Comparative genomics of the wheat fungal pathogen Pyrenophora tritici-repentis reveals chromosomal variations and genome plasticity.</title>
        <authorList>
            <person name="Moolhuijzen P."/>
            <person name="See P.T."/>
            <person name="Hane J.K."/>
            <person name="Shi G."/>
            <person name="Liu Z."/>
            <person name="Oliver R.P."/>
            <person name="Moffat C.S."/>
        </authorList>
    </citation>
    <scope>NUCLEOTIDE SEQUENCE [LARGE SCALE GENOMIC DNA]</scope>
    <source>
        <strain evidence="3">M4</strain>
    </source>
</reference>
<dbReference type="Proteomes" id="UP000245464">
    <property type="component" value="Chromosome 5"/>
</dbReference>
<feature type="domain" description="Oxo-4-hydroxy-4-carboxy-5-ureidoimidazoline decarboxylase" evidence="2">
    <location>
        <begin position="1"/>
        <end position="32"/>
    </location>
</feature>
<sequence>MHNMRERIDRADVRAERADAIQAMCDIARDRAAKLQNVDA</sequence>
<proteinExistence type="predicted"/>
<dbReference type="InterPro" id="IPR036778">
    <property type="entry name" value="OHCU_decarboxylase_sf"/>
</dbReference>
<gene>
    <name evidence="3" type="ORF">PtrM4_110050</name>
</gene>
<name>A0A834RVK6_9PLEO</name>
<protein>
    <recommendedName>
        <fullName evidence="2">Oxo-4-hydroxy-4-carboxy-5-ureidoimidazoline decarboxylase domain-containing protein</fullName>
    </recommendedName>
</protein>
<dbReference type="Pfam" id="PF09349">
    <property type="entry name" value="OHCU_decarbox"/>
    <property type="match status" value="1"/>
</dbReference>
<organism evidence="3 4">
    <name type="scientific">Pyrenophora tritici-repentis</name>
    <dbReference type="NCBI Taxonomy" id="45151"/>
    <lineage>
        <taxon>Eukaryota</taxon>
        <taxon>Fungi</taxon>
        <taxon>Dikarya</taxon>
        <taxon>Ascomycota</taxon>
        <taxon>Pezizomycotina</taxon>
        <taxon>Dothideomycetes</taxon>
        <taxon>Pleosporomycetidae</taxon>
        <taxon>Pleosporales</taxon>
        <taxon>Pleosporineae</taxon>
        <taxon>Pleosporaceae</taxon>
        <taxon>Pyrenophora</taxon>
    </lineage>
</organism>
<evidence type="ECO:0000313" key="4">
    <source>
        <dbReference type="Proteomes" id="UP000245464"/>
    </source>
</evidence>
<dbReference type="KEGG" id="ptrr:6343721"/>
<evidence type="ECO:0000259" key="2">
    <source>
        <dbReference type="Pfam" id="PF09349"/>
    </source>
</evidence>